<proteinExistence type="predicted"/>
<evidence type="ECO:0000313" key="1">
    <source>
        <dbReference type="EMBL" id="QQP91715.1"/>
    </source>
</evidence>
<name>A0ABX7BD93_9PROT</name>
<accession>A0ABX7BD93</accession>
<sequence length="693" mass="75340">MYFARRTPFVGREGEMARLRSFLDQPAPFLWWLVTAPGGAGKSRIGLELCLEKAGDGKGWHAGFLAWADKASWSSWQPDRPTLIVVDYAQTRAERLGEVIRTLGRTLGGRRDLRHPVRLLLLERSADRTWLDRLEGGAGETDGVLTREYRHEEPLPLPDLDDEALAEVIAAMAGGKAHLARDAVGLLKGIDPDSRALFAAFLGDALARGEDPRAWDKAALLGHVLQHERSVWRKAGATEEDRNLLMLATLTGGFHLEWYGHPALKPLLDRLPSPEDPQAANRYRAMAGIPAVENVLPGLVPDILGEQFILDHFDTGHLATRETRVRPWLDCAWHLAPWTTWPTLDRMVVDFGNEAGLPAFLHPPAVPGDGAVAWAMLAVNATARLGPTKSETATRVYRDLASLAEKQPGEPALREPQAQAAVNLIHGLGATDPAAARGLYGRLEELARDHPGEPALREAQAQAAVNLINGLGATDPAAARGLYDRLEELARGHPGEPALREAQAKAAFNLILDLGAMEPAAARGLYDQLEELRRNHPGEPALREEQAQAAVNLIRGLGATDPAAARGLYGRLEELARDHPGEPALREEQAKAAVNLIYDLGATDPWAARGLYDRLEELARGHPGELALRENQARAAIVITLYAAGTDDFSVLDGIRPRLGPLKADMARLIEQVGDHLPAELIAGLKNLLALDD</sequence>
<dbReference type="Proteomes" id="UP000595197">
    <property type="component" value="Chromosome"/>
</dbReference>
<dbReference type="EMBL" id="CP067420">
    <property type="protein sequence ID" value="QQP91715.1"/>
    <property type="molecule type" value="Genomic_DNA"/>
</dbReference>
<keyword evidence="2" id="KW-1185">Reference proteome</keyword>
<gene>
    <name evidence="1" type="ORF">IGS68_11140</name>
</gene>
<organism evidence="1 2">
    <name type="scientific">Skermanella cutis</name>
    <dbReference type="NCBI Taxonomy" id="2775420"/>
    <lineage>
        <taxon>Bacteria</taxon>
        <taxon>Pseudomonadati</taxon>
        <taxon>Pseudomonadota</taxon>
        <taxon>Alphaproteobacteria</taxon>
        <taxon>Rhodospirillales</taxon>
        <taxon>Azospirillaceae</taxon>
        <taxon>Skermanella</taxon>
    </lineage>
</organism>
<reference evidence="1" key="1">
    <citation type="submission" date="2021-02" db="EMBL/GenBank/DDBJ databases">
        <title>Skermanella TT6 skin isolate.</title>
        <authorList>
            <person name="Lee K."/>
            <person name="Ganzorig M."/>
        </authorList>
    </citation>
    <scope>NUCLEOTIDE SEQUENCE</scope>
    <source>
        <strain evidence="1">TT6</strain>
    </source>
</reference>
<evidence type="ECO:0008006" key="3">
    <source>
        <dbReference type="Google" id="ProtNLM"/>
    </source>
</evidence>
<evidence type="ECO:0000313" key="2">
    <source>
        <dbReference type="Proteomes" id="UP000595197"/>
    </source>
</evidence>
<dbReference type="RefSeq" id="WP_201079919.1">
    <property type="nucleotide sequence ID" value="NZ_CP067420.1"/>
</dbReference>
<protein>
    <recommendedName>
        <fullName evidence="3">Tetratricopeptide repeat protein</fullName>
    </recommendedName>
</protein>